<dbReference type="InterPro" id="IPR000757">
    <property type="entry name" value="Beta-glucanase-like"/>
</dbReference>
<organism evidence="9 10">
    <name type="scientific">Artemisia annua</name>
    <name type="common">Sweet wormwood</name>
    <dbReference type="NCBI Taxonomy" id="35608"/>
    <lineage>
        <taxon>Eukaryota</taxon>
        <taxon>Viridiplantae</taxon>
        <taxon>Streptophyta</taxon>
        <taxon>Embryophyta</taxon>
        <taxon>Tracheophyta</taxon>
        <taxon>Spermatophyta</taxon>
        <taxon>Magnoliopsida</taxon>
        <taxon>eudicotyledons</taxon>
        <taxon>Gunneridae</taxon>
        <taxon>Pentapetalae</taxon>
        <taxon>asterids</taxon>
        <taxon>campanulids</taxon>
        <taxon>Asterales</taxon>
        <taxon>Asteraceae</taxon>
        <taxon>Asteroideae</taxon>
        <taxon>Anthemideae</taxon>
        <taxon>Artemisiinae</taxon>
        <taxon>Artemisia</taxon>
    </lineage>
</organism>
<dbReference type="FunFam" id="2.60.120.200:FF:000025">
    <property type="entry name" value="Xyloglucan endotransglucosylase/hydrolase"/>
    <property type="match status" value="1"/>
</dbReference>
<dbReference type="OrthoDB" id="4781at2759"/>
<dbReference type="PROSITE" id="PS01034">
    <property type="entry name" value="GH16_1"/>
    <property type="match status" value="1"/>
</dbReference>
<keyword evidence="6" id="KW-0961">Cell wall biogenesis/degradation</keyword>
<dbReference type="InterPro" id="IPR013320">
    <property type="entry name" value="ConA-like_dom_sf"/>
</dbReference>
<evidence type="ECO:0000259" key="8">
    <source>
        <dbReference type="PROSITE" id="PS51762"/>
    </source>
</evidence>
<evidence type="ECO:0000313" key="9">
    <source>
        <dbReference type="EMBL" id="PWA66749.1"/>
    </source>
</evidence>
<dbReference type="GO" id="GO:0016762">
    <property type="term" value="F:xyloglucan:xyloglucosyl transferase activity"/>
    <property type="evidence" value="ECO:0007669"/>
    <property type="project" value="UniProtKB-EC"/>
</dbReference>
<gene>
    <name evidence="9" type="ORF">CTI12_AA324940</name>
</gene>
<comment type="subcellular location">
    <subcellularLocation>
        <location evidence="6">Secreted</location>
        <location evidence="6">Cell wall</location>
    </subcellularLocation>
    <subcellularLocation>
        <location evidence="6">Secreted</location>
        <location evidence="6">Extracellular space</location>
        <location evidence="6">Apoplast</location>
    </subcellularLocation>
</comment>
<dbReference type="SUPFAM" id="SSF49899">
    <property type="entry name" value="Concanavalin A-like lectins/glucanases"/>
    <property type="match status" value="1"/>
</dbReference>
<evidence type="ECO:0000256" key="3">
    <source>
        <dbReference type="ARBA" id="ARBA00023157"/>
    </source>
</evidence>
<dbReference type="CDD" id="cd02176">
    <property type="entry name" value="GH16_XET"/>
    <property type="match status" value="1"/>
</dbReference>
<accession>A0A2U1MZS1</accession>
<proteinExistence type="inferred from homology"/>
<dbReference type="PANTHER" id="PTHR31062">
    <property type="entry name" value="XYLOGLUCAN ENDOTRANSGLUCOSYLASE/HYDROLASE PROTEIN 8-RELATED"/>
    <property type="match status" value="1"/>
</dbReference>
<evidence type="ECO:0000256" key="1">
    <source>
        <dbReference type="ARBA" id="ARBA00022679"/>
    </source>
</evidence>
<keyword evidence="6" id="KW-0964">Secreted</keyword>
<comment type="similarity">
    <text evidence="6">Belongs to the glycosyl hydrolase 16 family.</text>
</comment>
<keyword evidence="4" id="KW-0325">Glycoprotein</keyword>
<evidence type="ECO:0000256" key="7">
    <source>
        <dbReference type="SAM" id="Phobius"/>
    </source>
</evidence>
<dbReference type="AlphaFoldDB" id="A0A2U1MZS1"/>
<evidence type="ECO:0000313" key="10">
    <source>
        <dbReference type="Proteomes" id="UP000245207"/>
    </source>
</evidence>
<keyword evidence="1 6" id="KW-0808">Transferase</keyword>
<name>A0A2U1MZS1_ARTAN</name>
<dbReference type="InterPro" id="IPR008263">
    <property type="entry name" value="GH16_AS"/>
</dbReference>
<dbReference type="Proteomes" id="UP000245207">
    <property type="component" value="Unassembled WGS sequence"/>
</dbReference>
<keyword evidence="3" id="KW-1015">Disulfide bond</keyword>
<keyword evidence="10" id="KW-1185">Reference proteome</keyword>
<dbReference type="GO" id="GO:0048046">
    <property type="term" value="C:apoplast"/>
    <property type="evidence" value="ECO:0007669"/>
    <property type="project" value="UniProtKB-SubCell"/>
</dbReference>
<comment type="function">
    <text evidence="6">Catalyzes xyloglucan endohydrolysis (XEH) and/or endotransglycosylation (XET). Cleaves and religates xyloglucan polymers, an essential constituent of the primary cell wall, and thereby participates in cell wall construction of growing tissues.</text>
</comment>
<dbReference type="InterPro" id="IPR016455">
    <property type="entry name" value="XTH"/>
</dbReference>
<dbReference type="InterPro" id="IPR010713">
    <property type="entry name" value="XET_C"/>
</dbReference>
<keyword evidence="6" id="KW-0134">Cell wall</keyword>
<dbReference type="Pfam" id="PF00722">
    <property type="entry name" value="Glyco_hydro_16"/>
    <property type="match status" value="1"/>
</dbReference>
<keyword evidence="7" id="KW-0812">Transmembrane</keyword>
<keyword evidence="2 6" id="KW-0378">Hydrolase</keyword>
<dbReference type="GO" id="GO:0042546">
    <property type="term" value="P:cell wall biogenesis"/>
    <property type="evidence" value="ECO:0007669"/>
    <property type="project" value="InterPro"/>
</dbReference>
<sequence length="352" mass="40042">MAFKNTTGLKANEPGWGSTKSDHNENCSRLYCFSTRTSRRCTNPTLESEGTTDDVSTEQRLKHTFKTSTMAYFLLSRLSLVFLIIIFLSVACLANFYNDFDITWGDGRGQILDNGNLITLSLDKNSGSGFESKNEYLFGKLTMQLKLIHKNSAGTVTSYYLSSKGPTWDEIDFEFFGNLSGDPYILNTNVFTQGIGHREQQFYLWFDPTIDFHTYTILWNPHRIIWSVDGIPIREFKNHESRGVTFPKNQPMKIYATLWDAEEWATRGGLVKTDWSQAPFTASYKNFSAEACIVYSGVSSCGDTSNTLGLAPWLSEELDTTSRKKMKFVRNKHMTYNYCSDSKRSPTECKLG</sequence>
<dbReference type="STRING" id="35608.A0A2U1MZS1"/>
<dbReference type="Pfam" id="PF06955">
    <property type="entry name" value="XET_C"/>
    <property type="match status" value="1"/>
</dbReference>
<comment type="caution">
    <text evidence="9">The sequence shown here is derived from an EMBL/GenBank/DDBJ whole genome shotgun (WGS) entry which is preliminary data.</text>
</comment>
<dbReference type="Gene3D" id="2.60.120.200">
    <property type="match status" value="1"/>
</dbReference>
<keyword evidence="5 6" id="KW-0326">Glycosidase</keyword>
<feature type="transmembrane region" description="Helical" evidence="7">
    <location>
        <begin position="70"/>
        <end position="97"/>
    </location>
</feature>
<dbReference type="GO" id="GO:0010411">
    <property type="term" value="P:xyloglucan metabolic process"/>
    <property type="evidence" value="ECO:0007669"/>
    <property type="project" value="InterPro"/>
</dbReference>
<dbReference type="EC" id="2.4.1.207" evidence="6"/>
<evidence type="ECO:0000256" key="5">
    <source>
        <dbReference type="ARBA" id="ARBA00023295"/>
    </source>
</evidence>
<dbReference type="GO" id="GO:0004553">
    <property type="term" value="F:hydrolase activity, hydrolyzing O-glycosyl compounds"/>
    <property type="evidence" value="ECO:0007669"/>
    <property type="project" value="InterPro"/>
</dbReference>
<reference evidence="9 10" key="1">
    <citation type="journal article" date="2018" name="Mol. Plant">
        <title>The genome of Artemisia annua provides insight into the evolution of Asteraceae family and artemisinin biosynthesis.</title>
        <authorList>
            <person name="Shen Q."/>
            <person name="Zhang L."/>
            <person name="Liao Z."/>
            <person name="Wang S."/>
            <person name="Yan T."/>
            <person name="Shi P."/>
            <person name="Liu M."/>
            <person name="Fu X."/>
            <person name="Pan Q."/>
            <person name="Wang Y."/>
            <person name="Lv Z."/>
            <person name="Lu X."/>
            <person name="Zhang F."/>
            <person name="Jiang W."/>
            <person name="Ma Y."/>
            <person name="Chen M."/>
            <person name="Hao X."/>
            <person name="Li L."/>
            <person name="Tang Y."/>
            <person name="Lv G."/>
            <person name="Zhou Y."/>
            <person name="Sun X."/>
            <person name="Brodelius P.E."/>
            <person name="Rose J.K.C."/>
            <person name="Tang K."/>
        </authorList>
    </citation>
    <scope>NUCLEOTIDE SEQUENCE [LARGE SCALE GENOMIC DNA]</scope>
    <source>
        <strain evidence="10">cv. Huhao1</strain>
        <tissue evidence="9">Leaf</tissue>
    </source>
</reference>
<evidence type="ECO:0000256" key="4">
    <source>
        <dbReference type="ARBA" id="ARBA00023180"/>
    </source>
</evidence>
<dbReference type="GO" id="GO:0071555">
    <property type="term" value="P:cell wall organization"/>
    <property type="evidence" value="ECO:0007669"/>
    <property type="project" value="UniProtKB-KW"/>
</dbReference>
<evidence type="ECO:0000256" key="2">
    <source>
        <dbReference type="ARBA" id="ARBA00022801"/>
    </source>
</evidence>
<evidence type="ECO:0000256" key="6">
    <source>
        <dbReference type="RuleBase" id="RU361120"/>
    </source>
</evidence>
<feature type="domain" description="GH16" evidence="8">
    <location>
        <begin position="63"/>
        <end position="284"/>
    </location>
</feature>
<comment type="PTM">
    <text evidence="6">Contains at least one intrachain disulfide bond essential for its enzymatic activity.</text>
</comment>
<protein>
    <recommendedName>
        <fullName evidence="6">Xyloglucan endotransglucosylase/hydrolase</fullName>
        <ecNumber evidence="6">2.4.1.207</ecNumber>
    </recommendedName>
</protein>
<dbReference type="PROSITE" id="PS51762">
    <property type="entry name" value="GH16_2"/>
    <property type="match status" value="1"/>
</dbReference>
<dbReference type="InterPro" id="IPR044791">
    <property type="entry name" value="Beta-glucanase/XTH"/>
</dbReference>
<keyword evidence="6" id="KW-0052">Apoplast</keyword>
<keyword evidence="7" id="KW-1133">Transmembrane helix</keyword>
<keyword evidence="7" id="KW-0472">Membrane</keyword>
<dbReference type="EMBL" id="PKPP01003970">
    <property type="protein sequence ID" value="PWA66749.1"/>
    <property type="molecule type" value="Genomic_DNA"/>
</dbReference>